<proteinExistence type="predicted"/>
<keyword evidence="4" id="KW-1185">Reference proteome</keyword>
<evidence type="ECO:0000313" key="4">
    <source>
        <dbReference type="Proteomes" id="UP001302367"/>
    </source>
</evidence>
<dbReference type="AlphaFoldDB" id="A0A2G5HBJ6"/>
<evidence type="ECO:0000313" key="2">
    <source>
        <dbReference type="EMBL" id="WPB03273.1"/>
    </source>
</evidence>
<accession>A0A2G5HBJ6</accession>
<reference evidence="2 4" key="2">
    <citation type="submission" date="2023-09" db="EMBL/GenBank/DDBJ databases">
        <title>Complete-Gapless Cercospora beticola genome.</title>
        <authorList>
            <person name="Wyatt N.A."/>
            <person name="Spanner R.E."/>
            <person name="Bolton M.D."/>
        </authorList>
    </citation>
    <scope>NUCLEOTIDE SEQUENCE [LARGE SCALE GENOMIC DNA]</scope>
    <source>
        <strain evidence="2">Cb09-40</strain>
    </source>
</reference>
<sequence length="201" mass="22999">MASPDKQDSSIQAGLDESAELDHRIQALPQELQDEILDLTVAIKPTTVVIDKSYKPPWQLAIDQALRRKVAQDYYSSTIFVVEDGRAKPPLLRSWLTSLPADHTHLVSEIRLHWKNDPTDWSYAASNEVSFAKLRIWWSWCARKMKNTFGIADSVVRTKMRVDDGEGGARVLWVSILEAHGTRRWYTRLSRDPVEHSIGFD</sequence>
<protein>
    <submittedName>
        <fullName evidence="1">Uncharacterized protein</fullName>
    </submittedName>
</protein>
<evidence type="ECO:0000313" key="1">
    <source>
        <dbReference type="EMBL" id="PIA89653.1"/>
    </source>
</evidence>
<organism evidence="1 3">
    <name type="scientific">Cercospora beticola</name>
    <name type="common">Sugarbeet leaf spot fungus</name>
    <dbReference type="NCBI Taxonomy" id="122368"/>
    <lineage>
        <taxon>Eukaryota</taxon>
        <taxon>Fungi</taxon>
        <taxon>Dikarya</taxon>
        <taxon>Ascomycota</taxon>
        <taxon>Pezizomycotina</taxon>
        <taxon>Dothideomycetes</taxon>
        <taxon>Dothideomycetidae</taxon>
        <taxon>Mycosphaerellales</taxon>
        <taxon>Mycosphaerellaceae</taxon>
        <taxon>Cercospora</taxon>
    </lineage>
</organism>
<dbReference type="Proteomes" id="UP000230605">
    <property type="component" value="Chromosome 5"/>
</dbReference>
<gene>
    <name evidence="1" type="ORF">CB0940_07334</name>
    <name evidence="2" type="ORF">RHO25_007910</name>
</gene>
<dbReference type="EMBL" id="LKMD01000108">
    <property type="protein sequence ID" value="PIA89653.1"/>
    <property type="molecule type" value="Genomic_DNA"/>
</dbReference>
<evidence type="ECO:0000313" key="3">
    <source>
        <dbReference type="Proteomes" id="UP000230605"/>
    </source>
</evidence>
<dbReference type="EMBL" id="CP134188">
    <property type="protein sequence ID" value="WPB03273.1"/>
    <property type="molecule type" value="Genomic_DNA"/>
</dbReference>
<dbReference type="OrthoDB" id="3650750at2759"/>
<dbReference type="Proteomes" id="UP001302367">
    <property type="component" value="Chromosome 5"/>
</dbReference>
<reference evidence="1 3" key="1">
    <citation type="submission" date="2015-10" db="EMBL/GenBank/DDBJ databases">
        <title>The cercosporin biosynthetic gene cluster was horizontally transferred to several fungal lineages and shown to be expanded in Cercospora beticola based on microsynteny with recipient genomes.</title>
        <authorList>
            <person name="De Jonge R."/>
            <person name="Ebert M.K."/>
            <person name="Suttle J.C."/>
            <person name="Jurick Ii W.M."/>
            <person name="Secor G.A."/>
            <person name="Thomma B.P."/>
            <person name="Van De Peer Y."/>
            <person name="Bolton M.D."/>
        </authorList>
    </citation>
    <scope>NUCLEOTIDE SEQUENCE [LARGE SCALE GENOMIC DNA]</scope>
    <source>
        <strain evidence="1 3">09-40</strain>
    </source>
</reference>
<name>A0A2G5HBJ6_CERBT</name>